<dbReference type="AlphaFoldDB" id="A0A160T8S7"/>
<proteinExistence type="predicted"/>
<gene>
    <name evidence="1" type="ORF">CFX0092_A3502</name>
    <name evidence="2" type="ORF">CFX0092_P0057</name>
</gene>
<name>A0A160T8S7_9CHLR</name>
<evidence type="ECO:0000313" key="1">
    <source>
        <dbReference type="EMBL" id="CUS05380.2"/>
    </source>
</evidence>
<evidence type="ECO:0000313" key="3">
    <source>
        <dbReference type="Proteomes" id="UP000215027"/>
    </source>
</evidence>
<evidence type="ECO:0000313" key="2">
    <source>
        <dbReference type="EMBL" id="CUS06457.1"/>
    </source>
</evidence>
<protein>
    <submittedName>
        <fullName evidence="1">Uncharacterized protein</fullName>
    </submittedName>
</protein>
<keyword evidence="3" id="KW-1185">Reference proteome</keyword>
<accession>A0A160T8S7</accession>
<dbReference type="EMBL" id="LN890657">
    <property type="protein sequence ID" value="CUS06457.1"/>
    <property type="molecule type" value="Genomic_DNA"/>
</dbReference>
<keyword evidence="2" id="KW-0614">Plasmid</keyword>
<dbReference type="KEGG" id="pbf:CFX0092_P0057"/>
<dbReference type="RefSeq" id="WP_095044603.1">
    <property type="nucleotide sequence ID" value="NZ_LN890655.1"/>
</dbReference>
<dbReference type="EMBL" id="LN890655">
    <property type="protein sequence ID" value="CUS05380.2"/>
    <property type="molecule type" value="Genomic_DNA"/>
</dbReference>
<geneLocation type="plasmid" evidence="3">
    <name>iii</name>
</geneLocation>
<organism evidence="1 3">
    <name type="scientific">Candidatus Promineifilum breve</name>
    <dbReference type="NCBI Taxonomy" id="1806508"/>
    <lineage>
        <taxon>Bacteria</taxon>
        <taxon>Bacillati</taxon>
        <taxon>Chloroflexota</taxon>
        <taxon>Ardenticatenia</taxon>
        <taxon>Candidatus Promineifilales</taxon>
        <taxon>Candidatus Promineifilaceae</taxon>
        <taxon>Candidatus Promineifilum</taxon>
    </lineage>
</organism>
<reference evidence="1 3" key="2">
    <citation type="submission" date="2016-01" db="EMBL/GenBank/DDBJ databases">
        <authorList>
            <person name="Oliw E.H."/>
        </authorList>
    </citation>
    <scope>NUCLEOTIDE SEQUENCE [LARGE SCALE GENOMIC DNA]</scope>
    <source>
        <strain evidence="1 3">Cfx-K</strain>
        <plasmid evidence="3">Plasmid iii</plasmid>
    </source>
</reference>
<geneLocation type="plasmid" evidence="2">
    <name>III</name>
</geneLocation>
<dbReference type="KEGG" id="pbf:CFX0092_A3502"/>
<dbReference type="Proteomes" id="UP000215027">
    <property type="component" value="Plasmid III"/>
</dbReference>
<sequence>MTNNFNDTLDRIRLSLESGERQFGYGNDHGDPQEGDRILEYAAAIFTRTATMNAVFQTEVLLVIANSLERIANALEDDAERDGLAQSVAIWGAK</sequence>
<dbReference type="Proteomes" id="UP000215027">
    <property type="component" value="Chromosome I"/>
</dbReference>
<reference evidence="1" key="1">
    <citation type="submission" date="2015-10" db="EMBL/GenBank/DDBJ databases">
        <authorList>
            <person name="Gilbert D.G."/>
        </authorList>
    </citation>
    <scope>NUCLEOTIDE SEQUENCE</scope>
    <source>
        <strain evidence="1">Cfx-K</strain>
    </source>
</reference>